<reference evidence="10" key="1">
    <citation type="submission" date="2017-02" db="UniProtKB">
        <authorList>
            <consortium name="WormBaseParasite"/>
        </authorList>
    </citation>
    <scope>IDENTIFICATION</scope>
</reference>
<accession>A0A0M3JQD6</accession>
<evidence type="ECO:0000256" key="3">
    <source>
        <dbReference type="ARBA" id="ARBA00022475"/>
    </source>
</evidence>
<reference evidence="8 9" key="2">
    <citation type="submission" date="2018-11" db="EMBL/GenBank/DDBJ databases">
        <authorList>
            <consortium name="Pathogen Informatics"/>
        </authorList>
    </citation>
    <scope>NUCLEOTIDE SEQUENCE [LARGE SCALE GENOMIC DNA]</scope>
</reference>
<comment type="similarity">
    <text evidence="2 6">Belongs to the caveolin family.</text>
</comment>
<comment type="function">
    <text evidence="6">May act as a scaffolding protein within caveolar membranes. Interacts directly with G-protein alpha subunits and can functionally regulate their activity.</text>
</comment>
<evidence type="ECO:0000256" key="7">
    <source>
        <dbReference type="SAM" id="Phobius"/>
    </source>
</evidence>
<dbReference type="GO" id="GO:0005901">
    <property type="term" value="C:caveola"/>
    <property type="evidence" value="ECO:0007669"/>
    <property type="project" value="UniProtKB-SubCell"/>
</dbReference>
<dbReference type="AlphaFoldDB" id="A0A0M3JQD6"/>
<sequence length="111" mass="12427">MMEFGDIFGEPDSNHSFQWTWRLAHRIFTSTSSFIYKLLTVILVIPVAIVFGILFAIFSAISIFICTPLGLLIGMPANAIAKVNLYAFVDFSLIISSIALFVILRSLFVFD</sequence>
<evidence type="ECO:0000256" key="4">
    <source>
        <dbReference type="ARBA" id="ARBA00023034"/>
    </source>
</evidence>
<dbReference type="Proteomes" id="UP000267096">
    <property type="component" value="Unassembled WGS sequence"/>
</dbReference>
<dbReference type="WBParaSite" id="ASIM_0000988701-mRNA-1">
    <property type="protein sequence ID" value="ASIM_0000988701-mRNA-1"/>
    <property type="gene ID" value="ASIM_0000988701"/>
</dbReference>
<dbReference type="EMBL" id="UYRR01030090">
    <property type="protein sequence ID" value="VDK40830.1"/>
    <property type="molecule type" value="Genomic_DNA"/>
</dbReference>
<keyword evidence="7" id="KW-0812">Transmembrane</keyword>
<evidence type="ECO:0000313" key="8">
    <source>
        <dbReference type="EMBL" id="VDK40830.1"/>
    </source>
</evidence>
<keyword evidence="3 6" id="KW-1003">Cell membrane</keyword>
<dbReference type="PANTHER" id="PTHR10844:SF21">
    <property type="entry name" value="CAVEOLIN-1"/>
    <property type="match status" value="1"/>
</dbReference>
<evidence type="ECO:0000256" key="2">
    <source>
        <dbReference type="ARBA" id="ARBA00010988"/>
    </source>
</evidence>
<dbReference type="InterPro" id="IPR001612">
    <property type="entry name" value="Caveolin"/>
</dbReference>
<dbReference type="OrthoDB" id="5917823at2759"/>
<evidence type="ECO:0000256" key="5">
    <source>
        <dbReference type="ARBA" id="ARBA00023136"/>
    </source>
</evidence>
<keyword evidence="5 6" id="KW-0472">Membrane</keyword>
<dbReference type="PANTHER" id="PTHR10844">
    <property type="entry name" value="CAVEOLIN"/>
    <property type="match status" value="1"/>
</dbReference>
<evidence type="ECO:0000313" key="10">
    <source>
        <dbReference type="WBParaSite" id="ASIM_0000988701-mRNA-1"/>
    </source>
</evidence>
<dbReference type="GO" id="GO:0000139">
    <property type="term" value="C:Golgi membrane"/>
    <property type="evidence" value="ECO:0007669"/>
    <property type="project" value="UniProtKB-SubCell"/>
</dbReference>
<protein>
    <recommendedName>
        <fullName evidence="6">Caveolin</fullName>
    </recommendedName>
</protein>
<evidence type="ECO:0000256" key="1">
    <source>
        <dbReference type="ARBA" id="ARBA00004202"/>
    </source>
</evidence>
<gene>
    <name evidence="8" type="ORF">ASIM_LOCUS9623</name>
</gene>
<keyword evidence="9" id="KW-1185">Reference proteome</keyword>
<dbReference type="GO" id="GO:0070836">
    <property type="term" value="P:caveola assembly"/>
    <property type="evidence" value="ECO:0007669"/>
    <property type="project" value="InterPro"/>
</dbReference>
<keyword evidence="4 6" id="KW-0333">Golgi apparatus</keyword>
<comment type="subcellular location">
    <subcellularLocation>
        <location evidence="1 6">Cell membrane</location>
        <topology evidence="1 6">Peripheral membrane protein</topology>
    </subcellularLocation>
    <subcellularLocation>
        <location evidence="6">Golgi apparatus membrane</location>
        <topology evidence="6">Peripheral membrane protein</topology>
    </subcellularLocation>
    <subcellularLocation>
        <location evidence="6">Membrane</location>
        <location evidence="6">Caveola</location>
        <topology evidence="6">Peripheral membrane protein</topology>
    </subcellularLocation>
</comment>
<evidence type="ECO:0000256" key="6">
    <source>
        <dbReference type="RuleBase" id="RU000680"/>
    </source>
</evidence>
<dbReference type="Pfam" id="PF01146">
    <property type="entry name" value="Caveolin"/>
    <property type="match status" value="1"/>
</dbReference>
<evidence type="ECO:0000313" key="9">
    <source>
        <dbReference type="Proteomes" id="UP000267096"/>
    </source>
</evidence>
<feature type="transmembrane region" description="Helical" evidence="7">
    <location>
        <begin position="34"/>
        <end position="65"/>
    </location>
</feature>
<organism evidence="10">
    <name type="scientific">Anisakis simplex</name>
    <name type="common">Herring worm</name>
    <dbReference type="NCBI Taxonomy" id="6269"/>
    <lineage>
        <taxon>Eukaryota</taxon>
        <taxon>Metazoa</taxon>
        <taxon>Ecdysozoa</taxon>
        <taxon>Nematoda</taxon>
        <taxon>Chromadorea</taxon>
        <taxon>Rhabditida</taxon>
        <taxon>Spirurina</taxon>
        <taxon>Ascaridomorpha</taxon>
        <taxon>Ascaridoidea</taxon>
        <taxon>Anisakidae</taxon>
        <taxon>Anisakis</taxon>
        <taxon>Anisakis simplex complex</taxon>
    </lineage>
</organism>
<name>A0A0M3JQD6_ANISI</name>
<feature type="transmembrane region" description="Helical" evidence="7">
    <location>
        <begin position="85"/>
        <end position="108"/>
    </location>
</feature>
<proteinExistence type="inferred from homology"/>
<keyword evidence="7" id="KW-1133">Transmembrane helix</keyword>
<dbReference type="GO" id="GO:0060090">
    <property type="term" value="F:molecular adaptor activity"/>
    <property type="evidence" value="ECO:0007669"/>
    <property type="project" value="TreeGrafter"/>
</dbReference>